<sequence>MTVLYPDLQFAHLTRPVSVGWRLGLQLTSALSSFIFSFLIGFVLLVLFVLFFDLSMFLFGTGFRRDFSL</sequence>
<evidence type="ECO:0000313" key="2">
    <source>
        <dbReference type="EMBL" id="ODV62345.1"/>
    </source>
</evidence>
<keyword evidence="1" id="KW-0472">Membrane</keyword>
<organism evidence="2 3">
    <name type="scientific">Ascoidea rubescens DSM 1968</name>
    <dbReference type="NCBI Taxonomy" id="1344418"/>
    <lineage>
        <taxon>Eukaryota</taxon>
        <taxon>Fungi</taxon>
        <taxon>Dikarya</taxon>
        <taxon>Ascomycota</taxon>
        <taxon>Saccharomycotina</taxon>
        <taxon>Saccharomycetes</taxon>
        <taxon>Ascoideaceae</taxon>
        <taxon>Ascoidea</taxon>
    </lineage>
</organism>
<dbReference type="Proteomes" id="UP000095038">
    <property type="component" value="Unassembled WGS sequence"/>
</dbReference>
<feature type="transmembrane region" description="Helical" evidence="1">
    <location>
        <begin position="34"/>
        <end position="59"/>
    </location>
</feature>
<reference evidence="3" key="1">
    <citation type="submission" date="2016-05" db="EMBL/GenBank/DDBJ databases">
        <title>Comparative genomics of biotechnologically important yeasts.</title>
        <authorList>
            <consortium name="DOE Joint Genome Institute"/>
            <person name="Riley R."/>
            <person name="Haridas S."/>
            <person name="Wolfe K.H."/>
            <person name="Lopes M.R."/>
            <person name="Hittinger C.T."/>
            <person name="Goker M."/>
            <person name="Salamov A."/>
            <person name="Wisecaver J."/>
            <person name="Long T.M."/>
            <person name="Aerts A.L."/>
            <person name="Barry K."/>
            <person name="Choi C."/>
            <person name="Clum A."/>
            <person name="Coughlan A.Y."/>
            <person name="Deshpande S."/>
            <person name="Douglass A.P."/>
            <person name="Hanson S.J."/>
            <person name="Klenk H.-P."/>
            <person name="Labutti K."/>
            <person name="Lapidus A."/>
            <person name="Lindquist E."/>
            <person name="Lipzen A."/>
            <person name="Meier-Kolthoff J.P."/>
            <person name="Ohm R.A."/>
            <person name="Otillar R.P."/>
            <person name="Pangilinan J."/>
            <person name="Peng Y."/>
            <person name="Rokas A."/>
            <person name="Rosa C.A."/>
            <person name="Scheuner C."/>
            <person name="Sibirny A.A."/>
            <person name="Slot J.C."/>
            <person name="Stielow J.B."/>
            <person name="Sun H."/>
            <person name="Kurtzman C.P."/>
            <person name="Blackwell M."/>
            <person name="Grigoriev I.V."/>
            <person name="Jeffries T.W."/>
        </authorList>
    </citation>
    <scope>NUCLEOTIDE SEQUENCE [LARGE SCALE GENOMIC DNA]</scope>
    <source>
        <strain evidence="3">DSM 1968</strain>
    </source>
</reference>
<keyword evidence="1" id="KW-0812">Transmembrane</keyword>
<dbReference type="AlphaFoldDB" id="A0A1D2VL78"/>
<dbReference type="InParanoid" id="A0A1D2VL78"/>
<gene>
    <name evidence="2" type="ORF">ASCRUDRAFT_134325</name>
</gene>
<keyword evidence="1" id="KW-1133">Transmembrane helix</keyword>
<proteinExistence type="predicted"/>
<dbReference type="EMBL" id="KV454477">
    <property type="protein sequence ID" value="ODV62345.1"/>
    <property type="molecule type" value="Genomic_DNA"/>
</dbReference>
<protein>
    <submittedName>
        <fullName evidence="2">Uncharacterized protein</fullName>
    </submittedName>
</protein>
<accession>A0A1D2VL78</accession>
<dbReference type="RefSeq" id="XP_020048652.1">
    <property type="nucleotide sequence ID" value="XM_020189071.1"/>
</dbReference>
<dbReference type="GeneID" id="30962707"/>
<name>A0A1D2VL78_9ASCO</name>
<evidence type="ECO:0000313" key="3">
    <source>
        <dbReference type="Proteomes" id="UP000095038"/>
    </source>
</evidence>
<evidence type="ECO:0000256" key="1">
    <source>
        <dbReference type="SAM" id="Phobius"/>
    </source>
</evidence>
<keyword evidence="3" id="KW-1185">Reference proteome</keyword>